<dbReference type="Proteomes" id="UP000831921">
    <property type="component" value="Chromosome"/>
</dbReference>
<accession>A0ABY5MUG4</accession>
<name>A0ABY5MUG4_9SPHN</name>
<feature type="transmembrane region" description="Helical" evidence="1">
    <location>
        <begin position="106"/>
        <end position="128"/>
    </location>
</feature>
<evidence type="ECO:0000313" key="2">
    <source>
        <dbReference type="EMBL" id="UUR07611.1"/>
    </source>
</evidence>
<evidence type="ECO:0000313" key="3">
    <source>
        <dbReference type="Proteomes" id="UP000831921"/>
    </source>
</evidence>
<keyword evidence="1" id="KW-0472">Membrane</keyword>
<protein>
    <recommendedName>
        <fullName evidence="4">DUF4345 domain-containing protein</fullName>
    </recommendedName>
</protein>
<proteinExistence type="predicted"/>
<dbReference type="EMBL" id="CP097253">
    <property type="protein sequence ID" value="UUR07611.1"/>
    <property type="molecule type" value="Genomic_DNA"/>
</dbReference>
<feature type="transmembrane region" description="Helical" evidence="1">
    <location>
        <begin position="55"/>
        <end position="73"/>
    </location>
</feature>
<organism evidence="2 3">
    <name type="scientific">Sphingomonas glaciei</name>
    <dbReference type="NCBI Taxonomy" id="2938948"/>
    <lineage>
        <taxon>Bacteria</taxon>
        <taxon>Pseudomonadati</taxon>
        <taxon>Pseudomonadota</taxon>
        <taxon>Alphaproteobacteria</taxon>
        <taxon>Sphingomonadales</taxon>
        <taxon>Sphingomonadaceae</taxon>
        <taxon>Sphingomonas</taxon>
    </lineage>
</organism>
<keyword evidence="1" id="KW-1133">Transmembrane helix</keyword>
<gene>
    <name evidence="2" type="ORF">M1K48_11815</name>
</gene>
<evidence type="ECO:0008006" key="4">
    <source>
        <dbReference type="Google" id="ProtNLM"/>
    </source>
</evidence>
<sequence>MRVVAFYLLLAGLMALTFWRGRSDERIAAGVCVGGTLLTVLVGNRLAVHHSYFDVAAFVVDMGVLAAFLAIALRSTRFWPLWVAGLQLTTTSVHLLMLLSPQLPGGIFGAALAFWSYPILLLIGIGAWRTPLIEQWRAASDIASRRPIT</sequence>
<dbReference type="RefSeq" id="WP_249503397.1">
    <property type="nucleotide sequence ID" value="NZ_CP097253.1"/>
</dbReference>
<reference evidence="2 3" key="1">
    <citation type="submission" date="2022-05" db="EMBL/GenBank/DDBJ databases">
        <title>S8-45 Sphingomonas ultraviolaceadurans.</title>
        <authorList>
            <person name="Liu Y."/>
        </authorList>
    </citation>
    <scope>NUCLEOTIDE SEQUENCE [LARGE SCALE GENOMIC DNA]</scope>
    <source>
        <strain evidence="2 3">S8-45</strain>
    </source>
</reference>
<evidence type="ECO:0000256" key="1">
    <source>
        <dbReference type="SAM" id="Phobius"/>
    </source>
</evidence>
<keyword evidence="3" id="KW-1185">Reference proteome</keyword>
<feature type="transmembrane region" description="Helical" evidence="1">
    <location>
        <begin position="27"/>
        <end position="48"/>
    </location>
</feature>
<keyword evidence="1" id="KW-0812">Transmembrane</keyword>